<protein>
    <recommendedName>
        <fullName evidence="2">Serine aminopeptidase S33 domain-containing protein</fullName>
    </recommendedName>
</protein>
<feature type="domain" description="Serine aminopeptidase S33" evidence="2">
    <location>
        <begin position="63"/>
        <end position="175"/>
    </location>
</feature>
<sequence>MKTRKEIVIFGLVFVIFLSFFGIFSIFPANIRRTYNQTTVTSDGVSIVYDIFEPNSDTPSLRTGVILGHGVMVNKNFMRTIALDLASQGFVAIALDFRGHGRSGGTLEEGDITTDILAIKEVMAQRGDINMTNLGYIGYSMGGGAGFRLLDTDPDFKAMVSLAAGGRTQYNTPNLLILQGKWDEAFSLTGVLEYMTDKTGLSEEEIETDRLYGSFQNGTALKLCIANTDHLLAPYNYNNVRETRFWFLQALNGETSPNSTFTNYFLLLSSVILATLSGIYLFLLGTDLVLSKIYPSLQPKELTEANLVLDQSELKVVMRKYWIFVLPLSIPCMVLALPLLPVPIFNMVLFSALLLGPSTAILLFQFYILKKNGMKLKEYYSQFWTKSTIKNCFTGLLFGMLFYIILNLTIGYIFGIVPSTTKWGWAILFFVVMLFIQFNLAQFFQPVVLQGNGFNTLKQKFRGQWSVFILFFSPIVMLVLISLLIFQSWFNIQFLLPLLPLIIIINLISGRFYQRSHDVMIAVFTNSLYLTLLLITLANY</sequence>
<feature type="transmembrane region" description="Helical" evidence="1">
    <location>
        <begin position="492"/>
        <end position="512"/>
    </location>
</feature>
<evidence type="ECO:0000313" key="3">
    <source>
        <dbReference type="EMBL" id="UYP45545.1"/>
    </source>
</evidence>
<feature type="transmembrane region" description="Helical" evidence="1">
    <location>
        <begin position="519"/>
        <end position="538"/>
    </location>
</feature>
<keyword evidence="1" id="KW-0472">Membrane</keyword>
<dbReference type="PANTHER" id="PTHR22946">
    <property type="entry name" value="DIENELACTONE HYDROLASE DOMAIN-CONTAINING PROTEIN-RELATED"/>
    <property type="match status" value="1"/>
</dbReference>
<keyword evidence="1" id="KW-0812">Transmembrane</keyword>
<dbReference type="InterPro" id="IPR050261">
    <property type="entry name" value="FrsA_esterase"/>
</dbReference>
<proteinExistence type="predicted"/>
<dbReference type="SUPFAM" id="SSF53474">
    <property type="entry name" value="alpha/beta-Hydrolases"/>
    <property type="match status" value="1"/>
</dbReference>
<feature type="transmembrane region" description="Helical" evidence="1">
    <location>
        <begin position="264"/>
        <end position="290"/>
    </location>
</feature>
<gene>
    <name evidence="3" type="ORF">NEF87_001830</name>
</gene>
<evidence type="ECO:0000313" key="4">
    <source>
        <dbReference type="Proteomes" id="UP001208689"/>
    </source>
</evidence>
<reference evidence="3" key="1">
    <citation type="submission" date="2022-09" db="EMBL/GenBank/DDBJ databases">
        <title>Actin cytoskeleton and complex cell architecture in an #Asgard archaeon.</title>
        <authorList>
            <person name="Ponce Toledo R.I."/>
            <person name="Schleper C."/>
            <person name="Rodrigues Oliveira T."/>
            <person name="Wollweber F."/>
            <person name="Xu J."/>
            <person name="Rittmann S."/>
            <person name="Klingl A."/>
            <person name="Pilhofer M."/>
        </authorList>
    </citation>
    <scope>NUCLEOTIDE SEQUENCE</scope>
    <source>
        <strain evidence="3">B-35</strain>
    </source>
</reference>
<feature type="transmembrane region" description="Helical" evidence="1">
    <location>
        <begin position="7"/>
        <end position="27"/>
    </location>
</feature>
<feature type="transmembrane region" description="Helical" evidence="1">
    <location>
        <begin position="347"/>
        <end position="369"/>
    </location>
</feature>
<feature type="transmembrane region" description="Helical" evidence="1">
    <location>
        <begin position="465"/>
        <end position="486"/>
    </location>
</feature>
<evidence type="ECO:0000259" key="2">
    <source>
        <dbReference type="Pfam" id="PF12146"/>
    </source>
</evidence>
<dbReference type="InterPro" id="IPR022742">
    <property type="entry name" value="Hydrolase_4"/>
</dbReference>
<dbReference type="Proteomes" id="UP001208689">
    <property type="component" value="Chromosome"/>
</dbReference>
<dbReference type="InterPro" id="IPR029058">
    <property type="entry name" value="AB_hydrolase_fold"/>
</dbReference>
<keyword evidence="4" id="KW-1185">Reference proteome</keyword>
<name>A0ABY6HQ61_9ARCH</name>
<feature type="transmembrane region" description="Helical" evidence="1">
    <location>
        <begin position="396"/>
        <end position="417"/>
    </location>
</feature>
<accession>A0ABY6HQ61</accession>
<keyword evidence="1" id="KW-1133">Transmembrane helix</keyword>
<dbReference type="EMBL" id="CP104013">
    <property type="protein sequence ID" value="UYP45545.1"/>
    <property type="molecule type" value="Genomic_DNA"/>
</dbReference>
<evidence type="ECO:0000256" key="1">
    <source>
        <dbReference type="SAM" id="Phobius"/>
    </source>
</evidence>
<organism evidence="3 4">
    <name type="scientific">Candidatus Lokiarchaeum ossiferum</name>
    <dbReference type="NCBI Taxonomy" id="2951803"/>
    <lineage>
        <taxon>Archaea</taxon>
        <taxon>Promethearchaeati</taxon>
        <taxon>Promethearchaeota</taxon>
        <taxon>Promethearchaeia</taxon>
        <taxon>Promethearchaeales</taxon>
        <taxon>Promethearchaeaceae</taxon>
        <taxon>Candidatus Lokiarchaeum</taxon>
    </lineage>
</organism>
<feature type="transmembrane region" description="Helical" evidence="1">
    <location>
        <begin position="321"/>
        <end position="341"/>
    </location>
</feature>
<dbReference type="Gene3D" id="3.40.50.1820">
    <property type="entry name" value="alpha/beta hydrolase"/>
    <property type="match status" value="1"/>
</dbReference>
<dbReference type="Pfam" id="PF12146">
    <property type="entry name" value="Hydrolase_4"/>
    <property type="match status" value="1"/>
</dbReference>
<feature type="transmembrane region" description="Helical" evidence="1">
    <location>
        <begin position="423"/>
        <end position="444"/>
    </location>
</feature>